<dbReference type="EMBL" id="LAVV01011229">
    <property type="protein sequence ID" value="KNZ48031.1"/>
    <property type="molecule type" value="Genomic_DNA"/>
</dbReference>
<proteinExistence type="predicted"/>
<keyword evidence="1" id="KW-0472">Membrane</keyword>
<dbReference type="VEuPathDB" id="FungiDB:VP01_595g2"/>
<name>A0A0L6UHL8_9BASI</name>
<keyword evidence="3" id="KW-1185">Reference proteome</keyword>
<reference evidence="2 3" key="1">
    <citation type="submission" date="2015-08" db="EMBL/GenBank/DDBJ databases">
        <title>Next Generation Sequencing and Analysis of the Genome of Puccinia sorghi L Schw, the Causal Agent of Maize Common Rust.</title>
        <authorList>
            <person name="Rochi L."/>
            <person name="Burguener G."/>
            <person name="Darino M."/>
            <person name="Turjanski A."/>
            <person name="Kreff E."/>
            <person name="Dieguez M.J."/>
            <person name="Sacco F."/>
        </authorList>
    </citation>
    <scope>NUCLEOTIDE SEQUENCE [LARGE SCALE GENOMIC DNA]</scope>
    <source>
        <strain evidence="2 3">RO10H11247</strain>
    </source>
</reference>
<accession>A0A0L6UHL8</accession>
<feature type="transmembrane region" description="Helical" evidence="1">
    <location>
        <begin position="12"/>
        <end position="36"/>
    </location>
</feature>
<protein>
    <submittedName>
        <fullName evidence="2">Uncharacterized protein</fullName>
    </submittedName>
</protein>
<gene>
    <name evidence="2" type="ORF">VP01_595g2</name>
</gene>
<feature type="transmembrane region" description="Helical" evidence="1">
    <location>
        <begin position="264"/>
        <end position="284"/>
    </location>
</feature>
<dbReference type="AlphaFoldDB" id="A0A0L6UHL8"/>
<organism evidence="2 3">
    <name type="scientific">Puccinia sorghi</name>
    <dbReference type="NCBI Taxonomy" id="27349"/>
    <lineage>
        <taxon>Eukaryota</taxon>
        <taxon>Fungi</taxon>
        <taxon>Dikarya</taxon>
        <taxon>Basidiomycota</taxon>
        <taxon>Pucciniomycotina</taxon>
        <taxon>Pucciniomycetes</taxon>
        <taxon>Pucciniales</taxon>
        <taxon>Pucciniaceae</taxon>
        <taxon>Puccinia</taxon>
    </lineage>
</organism>
<dbReference type="Proteomes" id="UP000037035">
    <property type="component" value="Unassembled WGS sequence"/>
</dbReference>
<keyword evidence="1" id="KW-0812">Transmembrane</keyword>
<sequence length="347" mass="39610">MVKTDRTANKQAFCFVLFTSCLNLLGWLSPALFSWLPQKRTEKGSAPHSSHHLYGCPIDHMAKNALKTFLQTYKPKGFILVGRLNWFMGTAFQVFLRMHTSVANLVMYSRKSPEEEASLCLRYSHFAVDIWYAFNAPALISVCRQVFMCVSRHSPLLSTNLCAVVCACLGQRLWTLQQLTLQAFPPSAPRFEPLVKDFTRSYSITKRVRTHFSSIQGSSPFCPHHLPRELPEGRGDVQDRGGKRSHTSGKIFLGENDRRQNFRLFFFLTNISKFPSIILLYIIIRRMSIIHVVKVAIFALILSEDIVVASTGGLQSGLHRPRTNTRARRHNISKRSRVCLWRLSPLL</sequence>
<evidence type="ECO:0000256" key="1">
    <source>
        <dbReference type="SAM" id="Phobius"/>
    </source>
</evidence>
<keyword evidence="1" id="KW-1133">Transmembrane helix</keyword>
<comment type="caution">
    <text evidence="2">The sequence shown here is derived from an EMBL/GenBank/DDBJ whole genome shotgun (WGS) entry which is preliminary data.</text>
</comment>
<evidence type="ECO:0000313" key="3">
    <source>
        <dbReference type="Proteomes" id="UP000037035"/>
    </source>
</evidence>
<evidence type="ECO:0000313" key="2">
    <source>
        <dbReference type="EMBL" id="KNZ48031.1"/>
    </source>
</evidence>
<dbReference type="PROSITE" id="PS51257">
    <property type="entry name" value="PROKAR_LIPOPROTEIN"/>
    <property type="match status" value="1"/>
</dbReference>